<feature type="transmembrane region" description="Helical" evidence="1">
    <location>
        <begin position="51"/>
        <end position="73"/>
    </location>
</feature>
<evidence type="ECO:0000313" key="2">
    <source>
        <dbReference type="EMBL" id="OAT67029.1"/>
    </source>
</evidence>
<evidence type="ECO:0000256" key="1">
    <source>
        <dbReference type="SAM" id="Phobius"/>
    </source>
</evidence>
<proteinExistence type="predicted"/>
<organism evidence="2 3">
    <name type="scientific">Mycobacteroides immunogenum</name>
    <dbReference type="NCBI Taxonomy" id="83262"/>
    <lineage>
        <taxon>Bacteria</taxon>
        <taxon>Bacillati</taxon>
        <taxon>Actinomycetota</taxon>
        <taxon>Actinomycetes</taxon>
        <taxon>Mycobacteriales</taxon>
        <taxon>Mycobacteriaceae</taxon>
        <taxon>Mycobacteroides</taxon>
    </lineage>
</organism>
<dbReference type="Proteomes" id="UP000186919">
    <property type="component" value="Unassembled WGS sequence"/>
</dbReference>
<comment type="caution">
    <text evidence="2">The sequence shown here is derived from an EMBL/GenBank/DDBJ whole genome shotgun (WGS) entry which is preliminary data.</text>
</comment>
<sequence length="156" mass="16127">MCSEPAAMRRVGWLIAFIGLVMGFSVWLPWLRTSASGGGRANAIGGATGSVVLPSGFGAGQMILLVSALLVVAGCMVGQHILYRIAPAAAGALALVLLALELLYYRTNVKPPIVTGYGFWVAISASAIAVALAIVALLSRPQPVSVRVRRSAQPGK</sequence>
<evidence type="ECO:0000313" key="3">
    <source>
        <dbReference type="Proteomes" id="UP000186919"/>
    </source>
</evidence>
<dbReference type="AlphaFoldDB" id="A0A179V539"/>
<keyword evidence="1" id="KW-1133">Transmembrane helix</keyword>
<keyword evidence="1" id="KW-0812">Transmembrane</keyword>
<accession>A0A179V539</accession>
<reference evidence="2 3" key="1">
    <citation type="submission" date="2016-01" db="EMBL/GenBank/DDBJ databases">
        <title>Mycobacterium immunogenum strain CD11_6 genome sequencing and assembly.</title>
        <authorList>
            <person name="Kaur G."/>
            <person name="Nair G.R."/>
            <person name="Mayilraj S."/>
        </authorList>
    </citation>
    <scope>NUCLEOTIDE SEQUENCE [LARGE SCALE GENOMIC DNA]</scope>
    <source>
        <strain evidence="2 3">CD11-6</strain>
    </source>
</reference>
<feature type="transmembrane region" description="Helical" evidence="1">
    <location>
        <begin position="117"/>
        <end position="139"/>
    </location>
</feature>
<feature type="transmembrane region" description="Helical" evidence="1">
    <location>
        <begin position="85"/>
        <end position="105"/>
    </location>
</feature>
<evidence type="ECO:0008006" key="4">
    <source>
        <dbReference type="Google" id="ProtNLM"/>
    </source>
</evidence>
<name>A0A179V539_9MYCO</name>
<dbReference type="EMBL" id="LQYE01000031">
    <property type="protein sequence ID" value="OAT67029.1"/>
    <property type="molecule type" value="Genomic_DNA"/>
</dbReference>
<protein>
    <recommendedName>
        <fullName evidence="4">Transmembrane protein</fullName>
    </recommendedName>
</protein>
<gene>
    <name evidence="2" type="ORF">AWB85_15580</name>
</gene>
<feature type="transmembrane region" description="Helical" evidence="1">
    <location>
        <begin position="12"/>
        <end position="31"/>
    </location>
</feature>
<keyword evidence="1" id="KW-0472">Membrane</keyword>